<dbReference type="PANTHER" id="PTHR34388">
    <property type="entry name" value="DNA POLYMERASE III SUBUNIT DELTA"/>
    <property type="match status" value="1"/>
</dbReference>
<protein>
    <recommendedName>
        <fullName evidence="5">DNA polymerase III delta N-terminal domain-containing protein</fullName>
    </recommendedName>
</protein>
<dbReference type="GO" id="GO:0009360">
    <property type="term" value="C:DNA polymerase III complex"/>
    <property type="evidence" value="ECO:0007669"/>
    <property type="project" value="InterPro"/>
</dbReference>
<name>A0A382CUQ6_9ZZZZ</name>
<accession>A0A382CUQ6</accession>
<dbReference type="Gene3D" id="1.10.8.60">
    <property type="match status" value="1"/>
</dbReference>
<dbReference type="EMBL" id="UINC01036238">
    <property type="protein sequence ID" value="SVB29890.1"/>
    <property type="molecule type" value="Genomic_DNA"/>
</dbReference>
<organism evidence="6">
    <name type="scientific">marine metagenome</name>
    <dbReference type="NCBI Taxonomy" id="408172"/>
    <lineage>
        <taxon>unclassified sequences</taxon>
        <taxon>metagenomes</taxon>
        <taxon>ecological metagenomes</taxon>
    </lineage>
</organism>
<keyword evidence="1" id="KW-0808">Transferase</keyword>
<evidence type="ECO:0000259" key="5">
    <source>
        <dbReference type="Pfam" id="PF06144"/>
    </source>
</evidence>
<dbReference type="Gene3D" id="1.20.272.10">
    <property type="match status" value="1"/>
</dbReference>
<dbReference type="Gene3D" id="3.40.50.300">
    <property type="entry name" value="P-loop containing nucleotide triphosphate hydrolases"/>
    <property type="match status" value="1"/>
</dbReference>
<dbReference type="GO" id="GO:0003677">
    <property type="term" value="F:DNA binding"/>
    <property type="evidence" value="ECO:0007669"/>
    <property type="project" value="InterPro"/>
</dbReference>
<gene>
    <name evidence="6" type="ORF">METZ01_LOCUS182744</name>
</gene>
<proteinExistence type="predicted"/>
<keyword evidence="3" id="KW-0235">DNA replication</keyword>
<reference evidence="6" key="1">
    <citation type="submission" date="2018-05" db="EMBL/GenBank/DDBJ databases">
        <authorList>
            <person name="Lanie J.A."/>
            <person name="Ng W.-L."/>
            <person name="Kazmierczak K.M."/>
            <person name="Andrzejewski T.M."/>
            <person name="Davidsen T.M."/>
            <person name="Wayne K.J."/>
            <person name="Tettelin H."/>
            <person name="Glass J.I."/>
            <person name="Rusch D."/>
            <person name="Podicherti R."/>
            <person name="Tsui H.-C.T."/>
            <person name="Winkler M.E."/>
        </authorList>
    </citation>
    <scope>NUCLEOTIDE SEQUENCE</scope>
</reference>
<feature type="non-terminal residue" evidence="6">
    <location>
        <position position="1"/>
    </location>
</feature>
<keyword evidence="2" id="KW-0548">Nucleotidyltransferase</keyword>
<dbReference type="SUPFAM" id="SSF52540">
    <property type="entry name" value="P-loop containing nucleoside triphosphate hydrolases"/>
    <property type="match status" value="1"/>
</dbReference>
<feature type="domain" description="DNA polymerase III delta N-terminal" evidence="5">
    <location>
        <begin position="64"/>
        <end position="145"/>
    </location>
</feature>
<dbReference type="NCBIfam" id="TIGR01128">
    <property type="entry name" value="holA"/>
    <property type="match status" value="1"/>
</dbReference>
<dbReference type="Pfam" id="PF06144">
    <property type="entry name" value="DNA_pol3_delta"/>
    <property type="match status" value="1"/>
</dbReference>
<dbReference type="InterPro" id="IPR010372">
    <property type="entry name" value="DNA_pol3_delta_N"/>
</dbReference>
<evidence type="ECO:0000256" key="3">
    <source>
        <dbReference type="ARBA" id="ARBA00022705"/>
    </source>
</evidence>
<dbReference type="GO" id="GO:0003887">
    <property type="term" value="F:DNA-directed DNA polymerase activity"/>
    <property type="evidence" value="ECO:0007669"/>
    <property type="project" value="UniProtKB-KW"/>
</dbReference>
<sequence>AKNPKNKVATLPEQPLALVHGDDDFAVSQRARQVYQGWCEDAGGMDHEVIEATAANAGEAVKSLARVHEALQTLPFFGGAKVVWFRDCNFLGDDRTARAADVSSGLADLVAELKGFEWDNIKLLVSAGKADKRKGLYKTLAKLGHVEAFEALSVDDREWAGKAEQIVTAKLRALKLKLDYDALNELVQSVGPDRRALISECEKLAIYVGDRGTATVADVAAIVTRGKHARAFALGDALGDRNLPALLRRLDEELWATRGDKSKSVMGLLYGLVSKVRSLLFAREMMEAGWIRPTNSFPQFKSQLERVPADAFPEDRRLNPLSLNPYVLFRASAQAKNWSSNELVRALDLLLACNRRLVSSSLDDTFLLQQTLTQIVAREKVAA</sequence>
<keyword evidence="4" id="KW-0239">DNA-directed DNA polymerase</keyword>
<evidence type="ECO:0000256" key="4">
    <source>
        <dbReference type="ARBA" id="ARBA00022932"/>
    </source>
</evidence>
<dbReference type="AlphaFoldDB" id="A0A382CUQ6"/>
<dbReference type="InterPro" id="IPR005790">
    <property type="entry name" value="DNA_polIII_delta"/>
</dbReference>
<evidence type="ECO:0000256" key="1">
    <source>
        <dbReference type="ARBA" id="ARBA00022679"/>
    </source>
</evidence>
<dbReference type="GO" id="GO:0006261">
    <property type="term" value="P:DNA-templated DNA replication"/>
    <property type="evidence" value="ECO:0007669"/>
    <property type="project" value="TreeGrafter"/>
</dbReference>
<evidence type="ECO:0000313" key="6">
    <source>
        <dbReference type="EMBL" id="SVB29890.1"/>
    </source>
</evidence>
<dbReference type="PANTHER" id="PTHR34388:SF1">
    <property type="entry name" value="DNA POLYMERASE III SUBUNIT DELTA"/>
    <property type="match status" value="1"/>
</dbReference>
<evidence type="ECO:0000256" key="2">
    <source>
        <dbReference type="ARBA" id="ARBA00022695"/>
    </source>
</evidence>
<dbReference type="InterPro" id="IPR027417">
    <property type="entry name" value="P-loop_NTPase"/>
</dbReference>